<reference evidence="1 2" key="1">
    <citation type="submission" date="2018-01" db="EMBL/GenBank/DDBJ databases">
        <title>Characterization of the virulent Escherichia coli phage PMBT57 of the N4-like group with a broad host range.</title>
        <authorList>
            <person name="Koberg S."/>
            <person name="Brinks E."/>
        </authorList>
    </citation>
    <scope>NUCLEOTIDE SEQUENCE [LARGE SCALE GENOMIC DNA]</scope>
</reference>
<accession>A0A2K9VA53</accession>
<dbReference type="Proteomes" id="UP000241665">
    <property type="component" value="Segment"/>
</dbReference>
<evidence type="ECO:0000313" key="2">
    <source>
        <dbReference type="Proteomes" id="UP000241665"/>
    </source>
</evidence>
<evidence type="ECO:0000313" key="1">
    <source>
        <dbReference type="EMBL" id="AUV59074.1"/>
    </source>
</evidence>
<proteinExistence type="predicted"/>
<name>A0A2K9VA53_9CAUD</name>
<sequence>MRLFYSFDGNDQWNEIDFSKIGGAIPVGGAIPGDHILCHDEESFHYISGMMLINNVTGFTVHKPAPVRVITKPIEGLAFFTRIPQSISIKRQRDAIEMTVVA</sequence>
<protein>
    <submittedName>
        <fullName evidence="1">Uncharacterized protein</fullName>
    </submittedName>
</protein>
<dbReference type="EMBL" id="MG770228">
    <property type="protein sequence ID" value="AUV59074.1"/>
    <property type="molecule type" value="Genomic_DNA"/>
</dbReference>
<organism evidence="1 2">
    <name type="scientific">Escherichia phage PMBT57</name>
    <dbReference type="NCBI Taxonomy" id="2079259"/>
    <lineage>
        <taxon>Viruses</taxon>
        <taxon>Duplodnaviria</taxon>
        <taxon>Heunggongvirae</taxon>
        <taxon>Uroviricota</taxon>
        <taxon>Caudoviricetes</taxon>
        <taxon>Schitoviridae</taxon>
        <taxon>Enquatrovirinae</taxon>
        <taxon>Enquatrovirus</taxon>
        <taxon>Enquatrovirus N4</taxon>
    </lineage>
</organism>